<protein>
    <submittedName>
        <fullName evidence="2">Uncharacterized protein</fullName>
    </submittedName>
</protein>
<dbReference type="Proteomes" id="UP001356427">
    <property type="component" value="Unassembled WGS sequence"/>
</dbReference>
<name>A0AAN8Q7N4_9TELE</name>
<gene>
    <name evidence="2" type="ORF">J4Q44_G00352840</name>
</gene>
<proteinExistence type="predicted"/>
<dbReference type="EMBL" id="JAGTTL010000035">
    <property type="protein sequence ID" value="KAK6294454.1"/>
    <property type="molecule type" value="Genomic_DNA"/>
</dbReference>
<evidence type="ECO:0000256" key="1">
    <source>
        <dbReference type="SAM" id="MobiDB-lite"/>
    </source>
</evidence>
<comment type="caution">
    <text evidence="2">The sequence shown here is derived from an EMBL/GenBank/DDBJ whole genome shotgun (WGS) entry which is preliminary data.</text>
</comment>
<keyword evidence="3" id="KW-1185">Reference proteome</keyword>
<sequence>METEFCPAQGPQIRLGFGLLPPLITEHIQTRGSQALATSSVIEGVARVSKEADSAVHTSAVSESQSTEPGVGHTPSLPPTLEPERGDCPPSSKYPDF</sequence>
<evidence type="ECO:0000313" key="3">
    <source>
        <dbReference type="Proteomes" id="UP001356427"/>
    </source>
</evidence>
<feature type="compositionally biased region" description="Polar residues" evidence="1">
    <location>
        <begin position="56"/>
        <end position="68"/>
    </location>
</feature>
<organism evidence="2 3">
    <name type="scientific">Coregonus suidteri</name>
    <dbReference type="NCBI Taxonomy" id="861788"/>
    <lineage>
        <taxon>Eukaryota</taxon>
        <taxon>Metazoa</taxon>
        <taxon>Chordata</taxon>
        <taxon>Craniata</taxon>
        <taxon>Vertebrata</taxon>
        <taxon>Euteleostomi</taxon>
        <taxon>Actinopterygii</taxon>
        <taxon>Neopterygii</taxon>
        <taxon>Teleostei</taxon>
        <taxon>Protacanthopterygii</taxon>
        <taxon>Salmoniformes</taxon>
        <taxon>Salmonidae</taxon>
        <taxon>Coregoninae</taxon>
        <taxon>Coregonus</taxon>
    </lineage>
</organism>
<accession>A0AAN8Q7N4</accession>
<feature type="region of interest" description="Disordered" evidence="1">
    <location>
        <begin position="53"/>
        <end position="97"/>
    </location>
</feature>
<evidence type="ECO:0000313" key="2">
    <source>
        <dbReference type="EMBL" id="KAK6294454.1"/>
    </source>
</evidence>
<dbReference type="AlphaFoldDB" id="A0AAN8Q7N4"/>
<reference evidence="2 3" key="1">
    <citation type="submission" date="2021-04" db="EMBL/GenBank/DDBJ databases">
        <authorList>
            <person name="De Guttry C."/>
            <person name="Zahm M."/>
            <person name="Klopp C."/>
            <person name="Cabau C."/>
            <person name="Louis A."/>
            <person name="Berthelot C."/>
            <person name="Parey E."/>
            <person name="Roest Crollius H."/>
            <person name="Montfort J."/>
            <person name="Robinson-Rechavi M."/>
            <person name="Bucao C."/>
            <person name="Bouchez O."/>
            <person name="Gislard M."/>
            <person name="Lluch J."/>
            <person name="Milhes M."/>
            <person name="Lampietro C."/>
            <person name="Lopez Roques C."/>
            <person name="Donnadieu C."/>
            <person name="Braasch I."/>
            <person name="Desvignes T."/>
            <person name="Postlethwait J."/>
            <person name="Bobe J."/>
            <person name="Wedekind C."/>
            <person name="Guiguen Y."/>
        </authorList>
    </citation>
    <scope>NUCLEOTIDE SEQUENCE [LARGE SCALE GENOMIC DNA]</scope>
    <source>
        <strain evidence="2">Cs_M1</strain>
        <tissue evidence="2">Blood</tissue>
    </source>
</reference>